<organism evidence="4 5">
    <name type="scientific">Devosia ginsengisoli</name>
    <dbReference type="NCBI Taxonomy" id="400770"/>
    <lineage>
        <taxon>Bacteria</taxon>
        <taxon>Pseudomonadati</taxon>
        <taxon>Pseudomonadota</taxon>
        <taxon>Alphaproteobacteria</taxon>
        <taxon>Hyphomicrobiales</taxon>
        <taxon>Devosiaceae</taxon>
        <taxon>Devosia</taxon>
    </lineage>
</organism>
<gene>
    <name evidence="4" type="ORF">FPZ08_08085</name>
</gene>
<dbReference type="RefSeq" id="WP_146289501.1">
    <property type="nucleotide sequence ID" value="NZ_CP042304.1"/>
</dbReference>
<dbReference type="GO" id="GO:0008146">
    <property type="term" value="F:sulfotransferase activity"/>
    <property type="evidence" value="ECO:0007669"/>
    <property type="project" value="InterPro"/>
</dbReference>
<name>A0A5B8LSI8_9HYPH</name>
<dbReference type="InterPro" id="IPR027417">
    <property type="entry name" value="P-loop_NTPase"/>
</dbReference>
<dbReference type="PANTHER" id="PTHR10605">
    <property type="entry name" value="HEPARAN SULFATE SULFOTRANSFERASE"/>
    <property type="match status" value="1"/>
</dbReference>
<dbReference type="OrthoDB" id="9778870at2"/>
<dbReference type="AlphaFoldDB" id="A0A5B8LSI8"/>
<dbReference type="Gene3D" id="3.40.50.300">
    <property type="entry name" value="P-loop containing nucleotide triphosphate hydrolases"/>
    <property type="match status" value="1"/>
</dbReference>
<reference evidence="4 5" key="1">
    <citation type="submission" date="2019-07" db="EMBL/GenBank/DDBJ databases">
        <title>Full genome sequence of Devosia sp. Gsoil 520.</title>
        <authorList>
            <person name="Im W.-T."/>
        </authorList>
    </citation>
    <scope>NUCLEOTIDE SEQUENCE [LARGE SCALE GENOMIC DNA]</scope>
    <source>
        <strain evidence="4 5">Gsoil 520</strain>
    </source>
</reference>
<keyword evidence="2" id="KW-0325">Glycoprotein</keyword>
<feature type="domain" description="Sulfotransferase" evidence="3">
    <location>
        <begin position="7"/>
        <end position="195"/>
    </location>
</feature>
<dbReference type="PANTHER" id="PTHR10605:SF56">
    <property type="entry name" value="BIFUNCTIONAL HEPARAN SULFATE N-DEACETYLASE_N-SULFOTRANSFERASE"/>
    <property type="match status" value="1"/>
</dbReference>
<evidence type="ECO:0000313" key="5">
    <source>
        <dbReference type="Proteomes" id="UP000315364"/>
    </source>
</evidence>
<dbReference type="Proteomes" id="UP000315364">
    <property type="component" value="Chromosome"/>
</dbReference>
<evidence type="ECO:0000256" key="1">
    <source>
        <dbReference type="ARBA" id="ARBA00022679"/>
    </source>
</evidence>
<protein>
    <submittedName>
        <fullName evidence="4">Sulfotransferase domain-containing protein</fullName>
    </submittedName>
</protein>
<proteinExistence type="predicted"/>
<evidence type="ECO:0000256" key="2">
    <source>
        <dbReference type="ARBA" id="ARBA00023180"/>
    </source>
</evidence>
<evidence type="ECO:0000313" key="4">
    <source>
        <dbReference type="EMBL" id="QDZ10715.1"/>
    </source>
</evidence>
<dbReference type="KEGG" id="dea:FPZ08_08085"/>
<dbReference type="SUPFAM" id="SSF52540">
    <property type="entry name" value="P-loop containing nucleoside triphosphate hydrolases"/>
    <property type="match status" value="1"/>
</dbReference>
<keyword evidence="1 4" id="KW-0808">Transferase</keyword>
<dbReference type="EMBL" id="CP042304">
    <property type="protein sequence ID" value="QDZ10715.1"/>
    <property type="molecule type" value="Genomic_DNA"/>
</dbReference>
<keyword evidence="5" id="KW-1185">Reference proteome</keyword>
<evidence type="ECO:0000259" key="3">
    <source>
        <dbReference type="Pfam" id="PF00685"/>
    </source>
</evidence>
<dbReference type="InterPro" id="IPR037359">
    <property type="entry name" value="NST/OST"/>
</dbReference>
<dbReference type="Pfam" id="PF00685">
    <property type="entry name" value="Sulfotransfer_1"/>
    <property type="match status" value="1"/>
</dbReference>
<dbReference type="InterPro" id="IPR000863">
    <property type="entry name" value="Sulfotransferase_dom"/>
</dbReference>
<accession>A0A5B8LSI8</accession>
<sequence>MTSYTVPDFLIVGSMKAGTTTLYRDLVQHPDIFLPQEKEPETLVRFGEDDRAILEDYRSLMRPAATGQICGEASTAYTKRPDHEGVAERALRICGAKLKIIYLTREPISRIVSQYRHELALGLVQEPLNQAVLANGRYVAYSRYDWQLAPWLAALGPDNVLVLRFEDYVARRAETVGRICQFLGVSAPAGDFDRAFNTSEGKMVPRGLWKAVVASRFYQRQIKPLVPVGMRERMAGRVLTPVQQQVGELEPQTRERLAEALRSAAE</sequence>